<protein>
    <recommendedName>
        <fullName evidence="9">CRISPR-associated exonuclease Cas4</fullName>
        <ecNumber evidence="9">3.1.12.1</ecNumber>
    </recommendedName>
</protein>
<evidence type="ECO:0000256" key="9">
    <source>
        <dbReference type="RuleBase" id="RU365022"/>
    </source>
</evidence>
<comment type="similarity">
    <text evidence="9">Belongs to the CRISPR-associated exonuclease Cas4 family.</text>
</comment>
<dbReference type="AlphaFoldDB" id="A0A1M6MF37"/>
<keyword evidence="3 9" id="KW-0378">Hydrolase</keyword>
<comment type="function">
    <text evidence="9">CRISPR (clustered regularly interspaced short palindromic repeat) is an adaptive immune system that provides protection against mobile genetic elements (viruses, transposable elements and conjugative plasmids). CRISPR clusters contain sequences complementary to antecedent mobile elements and target invading nucleic acids. CRISPR clusters are transcribed and processed into CRISPR RNA (crRNA).</text>
</comment>
<organism evidence="11 12">
    <name type="scientific">Desulfofundulus thermosubterraneus DSM 16057</name>
    <dbReference type="NCBI Taxonomy" id="1121432"/>
    <lineage>
        <taxon>Bacteria</taxon>
        <taxon>Bacillati</taxon>
        <taxon>Bacillota</taxon>
        <taxon>Clostridia</taxon>
        <taxon>Eubacteriales</taxon>
        <taxon>Peptococcaceae</taxon>
        <taxon>Desulfofundulus</taxon>
    </lineage>
</organism>
<reference evidence="12" key="1">
    <citation type="submission" date="2016-11" db="EMBL/GenBank/DDBJ databases">
        <authorList>
            <person name="Varghese N."/>
            <person name="Submissions S."/>
        </authorList>
    </citation>
    <scope>NUCLEOTIDE SEQUENCE [LARGE SCALE GENOMIC DNA]</scope>
    <source>
        <strain evidence="12">DSM 16057</strain>
    </source>
</reference>
<keyword evidence="8 9" id="KW-0464">Manganese</keyword>
<evidence type="ECO:0000256" key="1">
    <source>
        <dbReference type="ARBA" id="ARBA00022722"/>
    </source>
</evidence>
<evidence type="ECO:0000256" key="3">
    <source>
        <dbReference type="ARBA" id="ARBA00022801"/>
    </source>
</evidence>
<accession>A0A1M6MF37</accession>
<dbReference type="PANTHER" id="PTHR37168:SF2">
    <property type="entry name" value="CRISPR-ASSOCIATED EXONUCLEASE CAS4"/>
    <property type="match status" value="1"/>
</dbReference>
<sequence length="176" mass="20327">MSTKPGLSERSGEIGVSGTLVWYYYICPRQVWLIAHQLTPDAEDDNLAIGRFIGEMSYAREKKELAVGSSKMDVYHIANGELVVGEVKKSSKYRHSARMQLAFYLKELHSRGIPARGELRFPKEKKREDVVLDEETLEELERVEREILRIVYLPQPPPPSKNRYCKKCAYAEFCWS</sequence>
<dbReference type="Pfam" id="PF01930">
    <property type="entry name" value="Cas_Cas4"/>
    <property type="match status" value="1"/>
</dbReference>
<dbReference type="PANTHER" id="PTHR37168">
    <property type="entry name" value="CRISPR-ASSOCIATED EXONUCLEASE CAS4"/>
    <property type="match status" value="1"/>
</dbReference>
<comment type="cofactor">
    <cofactor evidence="9">
        <name>Mg(2+)</name>
        <dbReference type="ChEBI" id="CHEBI:18420"/>
    </cofactor>
    <cofactor evidence="9">
        <name>Mn(2+)</name>
        <dbReference type="ChEBI" id="CHEBI:29035"/>
    </cofactor>
    <text evidence="9">Mg(2+) or Mn(2+) required for ssDNA cleavage activity.</text>
</comment>
<dbReference type="GO" id="GO:0046872">
    <property type="term" value="F:metal ion binding"/>
    <property type="evidence" value="ECO:0007669"/>
    <property type="project" value="UniProtKB-KW"/>
</dbReference>
<proteinExistence type="inferred from homology"/>
<dbReference type="InterPro" id="IPR022765">
    <property type="entry name" value="Dna2/Cas4_DUF83"/>
</dbReference>
<evidence type="ECO:0000256" key="4">
    <source>
        <dbReference type="ARBA" id="ARBA00022839"/>
    </source>
</evidence>
<dbReference type="STRING" id="1121432.SAMN02745219_03419"/>
<dbReference type="OrthoDB" id="9794720at2"/>
<keyword evidence="5 9" id="KW-0408">Iron</keyword>
<feature type="domain" description="DUF83" evidence="10">
    <location>
        <begin position="18"/>
        <end position="176"/>
    </location>
</feature>
<keyword evidence="6 9" id="KW-0411">Iron-sulfur</keyword>
<evidence type="ECO:0000313" key="12">
    <source>
        <dbReference type="Proteomes" id="UP000184529"/>
    </source>
</evidence>
<evidence type="ECO:0000256" key="5">
    <source>
        <dbReference type="ARBA" id="ARBA00023004"/>
    </source>
</evidence>
<name>A0A1M6MF37_9FIRM</name>
<keyword evidence="2 9" id="KW-0479">Metal-binding</keyword>
<keyword evidence="12" id="KW-1185">Reference proteome</keyword>
<dbReference type="EMBL" id="FQZM01000068">
    <property type="protein sequence ID" value="SHJ82048.1"/>
    <property type="molecule type" value="Genomic_DNA"/>
</dbReference>
<dbReference type="NCBIfam" id="TIGR00372">
    <property type="entry name" value="cas4"/>
    <property type="match status" value="1"/>
</dbReference>
<dbReference type="InterPro" id="IPR011604">
    <property type="entry name" value="PDDEXK-like_dom_sf"/>
</dbReference>
<keyword evidence="4 9" id="KW-0269">Exonuclease</keyword>
<evidence type="ECO:0000256" key="6">
    <source>
        <dbReference type="ARBA" id="ARBA00023014"/>
    </source>
</evidence>
<evidence type="ECO:0000313" key="11">
    <source>
        <dbReference type="EMBL" id="SHJ82048.1"/>
    </source>
</evidence>
<dbReference type="EC" id="3.1.12.1" evidence="9"/>
<dbReference type="Gene3D" id="3.90.320.10">
    <property type="match status" value="1"/>
</dbReference>
<dbReference type="GO" id="GO:0004527">
    <property type="term" value="F:exonuclease activity"/>
    <property type="evidence" value="ECO:0007669"/>
    <property type="project" value="UniProtKB-KW"/>
</dbReference>
<keyword evidence="7 9" id="KW-0051">Antiviral defense</keyword>
<keyword evidence="1 9" id="KW-0540">Nuclease</keyword>
<evidence type="ECO:0000256" key="8">
    <source>
        <dbReference type="ARBA" id="ARBA00023211"/>
    </source>
</evidence>
<dbReference type="Proteomes" id="UP000184529">
    <property type="component" value="Unassembled WGS sequence"/>
</dbReference>
<dbReference type="RefSeq" id="WP_072871462.1">
    <property type="nucleotide sequence ID" value="NZ_FQZM01000068.1"/>
</dbReference>
<comment type="cofactor">
    <cofactor evidence="9">
        <name>iron-sulfur cluster</name>
        <dbReference type="ChEBI" id="CHEBI:30408"/>
    </cofactor>
</comment>
<dbReference type="GO" id="GO:0051607">
    <property type="term" value="P:defense response to virus"/>
    <property type="evidence" value="ECO:0007669"/>
    <property type="project" value="UniProtKB-KW"/>
</dbReference>
<dbReference type="GO" id="GO:0051536">
    <property type="term" value="F:iron-sulfur cluster binding"/>
    <property type="evidence" value="ECO:0007669"/>
    <property type="project" value="UniProtKB-KW"/>
</dbReference>
<gene>
    <name evidence="11" type="ORF">SAMN02745219_03419</name>
</gene>
<evidence type="ECO:0000256" key="7">
    <source>
        <dbReference type="ARBA" id="ARBA00023118"/>
    </source>
</evidence>
<dbReference type="InterPro" id="IPR013343">
    <property type="entry name" value="CRISPR-assoc_prot_Cas4"/>
</dbReference>
<evidence type="ECO:0000256" key="2">
    <source>
        <dbReference type="ARBA" id="ARBA00022723"/>
    </source>
</evidence>
<evidence type="ECO:0000259" key="10">
    <source>
        <dbReference type="Pfam" id="PF01930"/>
    </source>
</evidence>